<dbReference type="Pfam" id="PF09925">
    <property type="entry name" value="DUF2157"/>
    <property type="match status" value="1"/>
</dbReference>
<feature type="transmembrane region" description="Helical" evidence="1">
    <location>
        <begin position="129"/>
        <end position="147"/>
    </location>
</feature>
<feature type="transmembrane region" description="Helical" evidence="1">
    <location>
        <begin position="152"/>
        <end position="171"/>
    </location>
</feature>
<keyword evidence="1" id="KW-0472">Membrane</keyword>
<dbReference type="InterPro" id="IPR018677">
    <property type="entry name" value="DUF2157"/>
</dbReference>
<evidence type="ECO:0000256" key="1">
    <source>
        <dbReference type="SAM" id="Phobius"/>
    </source>
</evidence>
<keyword evidence="1" id="KW-0812">Transmembrane</keyword>
<feature type="transmembrane region" description="Helical" evidence="1">
    <location>
        <begin position="322"/>
        <end position="340"/>
    </location>
</feature>
<feature type="transmembrane region" description="Helical" evidence="1">
    <location>
        <begin position="371"/>
        <end position="388"/>
    </location>
</feature>
<gene>
    <name evidence="3" type="ORF">SAMN05443431_1158</name>
</gene>
<feature type="transmembrane region" description="Helical" evidence="1">
    <location>
        <begin position="74"/>
        <end position="93"/>
    </location>
</feature>
<dbReference type="RefSeq" id="WP_090842403.1">
    <property type="nucleotide sequence ID" value="NZ_FORM01000015.1"/>
</dbReference>
<feature type="transmembrane region" description="Helical" evidence="1">
    <location>
        <begin position="41"/>
        <end position="62"/>
    </location>
</feature>
<evidence type="ECO:0000313" key="3">
    <source>
        <dbReference type="EMBL" id="SFJ66272.1"/>
    </source>
</evidence>
<feature type="transmembrane region" description="Helical" evidence="1">
    <location>
        <begin position="205"/>
        <end position="222"/>
    </location>
</feature>
<sequence length="429" mass="48410">MSTKFINTLPELITNQIISEDTALRIERYFESKEAEAPHKLFVVFGILGSLLIGSGIILLFAHNWEYLPKMIKTVLAFIPLIIGQLLVGFSIFKKKSQTWKEASGVFLFFGVGAAIALIGQIYNVPGNLEGYLLTWIALCLPLVYLLKSKVLVILHLVFATYYTCLVGYFGNGQIPWLYLVMLVGVLPFYYNVIKNEAASNGFSLLNWLFPLSLTITFGAFLDVSSSILYLVFILFFGLLYNIGQLPYLKILKLRKNGYLAIGSLGVVVTLLLASFHRYWSGDFNYEYYSASNFYVPILLITLTVVTLVYSHIKDSLKPFNLFRYVFALYLIVFIVSSYYATAGLVLINFLILGLGITTVKTGVDKYHFGILNYGLLIITALISFRFFDTNMSFVIRGLLFITIGVGFFSANYVMLKKQRSNQNKSLNN</sequence>
<accession>A0A1I3T705</accession>
<name>A0A1I3T705_9FLAO</name>
<feature type="transmembrane region" description="Helical" evidence="1">
    <location>
        <begin position="394"/>
        <end position="416"/>
    </location>
</feature>
<feature type="transmembrane region" description="Helical" evidence="1">
    <location>
        <begin position="105"/>
        <end position="123"/>
    </location>
</feature>
<dbReference type="EMBL" id="FORM01000015">
    <property type="protein sequence ID" value="SFJ66272.1"/>
    <property type="molecule type" value="Genomic_DNA"/>
</dbReference>
<feature type="transmembrane region" description="Helical" evidence="1">
    <location>
        <begin position="258"/>
        <end position="280"/>
    </location>
</feature>
<organism evidence="3 4">
    <name type="scientific">Olleya namhaensis</name>
    <dbReference type="NCBI Taxonomy" id="1144750"/>
    <lineage>
        <taxon>Bacteria</taxon>
        <taxon>Pseudomonadati</taxon>
        <taxon>Bacteroidota</taxon>
        <taxon>Flavobacteriia</taxon>
        <taxon>Flavobacteriales</taxon>
        <taxon>Flavobacteriaceae</taxon>
    </lineage>
</organism>
<protein>
    <submittedName>
        <fullName evidence="3">Uncharacterized membrane protein</fullName>
    </submittedName>
</protein>
<feature type="transmembrane region" description="Helical" evidence="1">
    <location>
        <begin position="292"/>
        <end position="310"/>
    </location>
</feature>
<feature type="domain" description="DUF2157" evidence="2">
    <location>
        <begin position="12"/>
        <end position="152"/>
    </location>
</feature>
<dbReference type="Proteomes" id="UP000199559">
    <property type="component" value="Unassembled WGS sequence"/>
</dbReference>
<dbReference type="AlphaFoldDB" id="A0A1I3T705"/>
<evidence type="ECO:0000259" key="2">
    <source>
        <dbReference type="Pfam" id="PF09925"/>
    </source>
</evidence>
<feature type="transmembrane region" description="Helical" evidence="1">
    <location>
        <begin position="177"/>
        <end position="193"/>
    </location>
</feature>
<keyword evidence="4" id="KW-1185">Reference proteome</keyword>
<feature type="transmembrane region" description="Helical" evidence="1">
    <location>
        <begin position="228"/>
        <end position="246"/>
    </location>
</feature>
<dbReference type="STRING" id="1144750.SAMN05443431_1158"/>
<reference evidence="4" key="1">
    <citation type="submission" date="2016-10" db="EMBL/GenBank/DDBJ databases">
        <authorList>
            <person name="Varghese N."/>
            <person name="Submissions S."/>
        </authorList>
    </citation>
    <scope>NUCLEOTIDE SEQUENCE [LARGE SCALE GENOMIC DNA]</scope>
    <source>
        <strain evidence="4">DSM 28881</strain>
    </source>
</reference>
<evidence type="ECO:0000313" key="4">
    <source>
        <dbReference type="Proteomes" id="UP000199559"/>
    </source>
</evidence>
<proteinExistence type="predicted"/>
<keyword evidence="1" id="KW-1133">Transmembrane helix</keyword>